<sequence length="180" mass="21113">MKNIFNHSKNQTIFFFLLYFVLMGSLIFAAVSNPIENSDEKTPTLNPELSLSFKEEMAIHKEKVKQKEIENAGKWQPSKQFVMIAMISASILDIIIVLLWARHENIKREKAEGIQSKRITDSKWFWNLVALGIVQPKNNRIVINWRNLFLNIVLLYFIKKLLIDKYWNEETSSNIRTLIS</sequence>
<evidence type="ECO:0000256" key="1">
    <source>
        <dbReference type="SAM" id="Phobius"/>
    </source>
</evidence>
<organism evidence="2 3">
    <name type="scientific">Robertmurraya mangrovi</name>
    <dbReference type="NCBI Taxonomy" id="3098077"/>
    <lineage>
        <taxon>Bacteria</taxon>
        <taxon>Bacillati</taxon>
        <taxon>Bacillota</taxon>
        <taxon>Bacilli</taxon>
        <taxon>Bacillales</taxon>
        <taxon>Bacillaceae</taxon>
        <taxon>Robertmurraya</taxon>
    </lineage>
</organism>
<gene>
    <name evidence="2" type="ORF">SM124_18550</name>
</gene>
<proteinExistence type="predicted"/>
<evidence type="ECO:0000313" key="2">
    <source>
        <dbReference type="EMBL" id="MDZ5473722.1"/>
    </source>
</evidence>
<dbReference type="RefSeq" id="WP_322448018.1">
    <property type="nucleotide sequence ID" value="NZ_JAXOFX010000016.1"/>
</dbReference>
<dbReference type="Proteomes" id="UP001290455">
    <property type="component" value="Unassembled WGS sequence"/>
</dbReference>
<evidence type="ECO:0000313" key="3">
    <source>
        <dbReference type="Proteomes" id="UP001290455"/>
    </source>
</evidence>
<name>A0ABU5J2Z4_9BACI</name>
<feature type="transmembrane region" description="Helical" evidence="1">
    <location>
        <begin position="81"/>
        <end position="101"/>
    </location>
</feature>
<accession>A0ABU5J2Z4</accession>
<keyword evidence="1" id="KW-0472">Membrane</keyword>
<keyword evidence="1" id="KW-0812">Transmembrane</keyword>
<dbReference type="EMBL" id="JAXOFX010000016">
    <property type="protein sequence ID" value="MDZ5473722.1"/>
    <property type="molecule type" value="Genomic_DNA"/>
</dbReference>
<keyword evidence="3" id="KW-1185">Reference proteome</keyword>
<protein>
    <submittedName>
        <fullName evidence="2">Uncharacterized protein</fullName>
    </submittedName>
</protein>
<keyword evidence="1" id="KW-1133">Transmembrane helix</keyword>
<reference evidence="2 3" key="1">
    <citation type="submission" date="2023-11" db="EMBL/GenBank/DDBJ databases">
        <title>Bacillus jintuensis, isolated from a mudflat on the Beibu Gulf coast.</title>
        <authorList>
            <person name="Li M."/>
        </authorList>
    </citation>
    <scope>NUCLEOTIDE SEQUENCE [LARGE SCALE GENOMIC DNA]</scope>
    <source>
        <strain evidence="2 3">31A1R</strain>
    </source>
</reference>
<comment type="caution">
    <text evidence="2">The sequence shown here is derived from an EMBL/GenBank/DDBJ whole genome shotgun (WGS) entry which is preliminary data.</text>
</comment>
<feature type="transmembrane region" description="Helical" evidence="1">
    <location>
        <begin position="12"/>
        <end position="31"/>
    </location>
</feature>